<dbReference type="CDD" id="cd03257">
    <property type="entry name" value="ABC_NikE_OppD_transporters"/>
    <property type="match status" value="1"/>
</dbReference>
<dbReference type="OrthoDB" id="5357528at2"/>
<comment type="caution">
    <text evidence="10">The sequence shown here is derived from an EMBL/GenBank/DDBJ whole genome shotgun (WGS) entry which is preliminary data.</text>
</comment>
<comment type="subcellular location">
    <subcellularLocation>
        <location evidence="1">Cell membrane</location>
        <topology evidence="1">Peripheral membrane protein</topology>
    </subcellularLocation>
</comment>
<dbReference type="FunFam" id="3.40.50.300:FF:000016">
    <property type="entry name" value="Oligopeptide ABC transporter ATP-binding component"/>
    <property type="match status" value="1"/>
</dbReference>
<dbReference type="PANTHER" id="PTHR43297">
    <property type="entry name" value="OLIGOPEPTIDE TRANSPORT ATP-BINDING PROTEIN APPD"/>
    <property type="match status" value="1"/>
</dbReference>
<dbReference type="GO" id="GO:0005524">
    <property type="term" value="F:ATP binding"/>
    <property type="evidence" value="ECO:0007669"/>
    <property type="project" value="UniProtKB-KW"/>
</dbReference>
<reference evidence="10 11" key="1">
    <citation type="submission" date="2019-02" db="EMBL/GenBank/DDBJ databases">
        <title>Kribbella capetownensis sp. nov. and Kribbella speibonae sp. nov., isolated from soil.</title>
        <authorList>
            <person name="Curtis S.M."/>
            <person name="Norton I."/>
            <person name="Everest G.J."/>
            <person name="Meyers P.R."/>
        </authorList>
    </citation>
    <scope>NUCLEOTIDE SEQUENCE [LARGE SCALE GENOMIC DNA]</scope>
    <source>
        <strain evidence="10 11">YM53</strain>
    </source>
</reference>
<keyword evidence="5" id="KW-0547">Nucleotide-binding</keyword>
<keyword evidence="7" id="KW-0472">Membrane</keyword>
<dbReference type="GO" id="GO:0015833">
    <property type="term" value="P:peptide transport"/>
    <property type="evidence" value="ECO:0007669"/>
    <property type="project" value="InterPro"/>
</dbReference>
<dbReference type="AlphaFoldDB" id="A0A4R0JUG8"/>
<dbReference type="EMBL" id="SJKD01000004">
    <property type="protein sequence ID" value="TCC48808.1"/>
    <property type="molecule type" value="Genomic_DNA"/>
</dbReference>
<sequence>MGVRLPSGARRGPVAAGEGVRRGQPGTRGNRPVDHLPASDSECARPDHRQRHDPGGGGDPGRDRAVVPRPRRSAAGHLARSAGQRGRHSGQYAALAVLLPGRVHRADRAHHQLHRRRTAGRVRSDPAEGAPVSDPVLEVEDLTVSFPTEDGVVRAVRGVSYQLRRGEVLGIVGESGSGKSVTSMAVMGLLPASARVGGSVRYRGQELIGAPDKELQRIRGGRIAMVFQDPMTSLNPVYPVGDQIAEAVRAHNDVSVAAARERAVDLLAAMQIPRPRERARDFPHEFSGGMRQRVVIATAMANDPDVIIADEPTTALDVTVQAQVLQALETARAATDAAMVLITHDLGVVAGSADRVLVMYAGRPVELGGVDDIYYTPRMPYTLGLIGSLPRLDGRSERLVPITGAPPSLLDLPPGCPFAPRCPMRAEICDTDEPDLLAVGATDHLAACHFSADLDGRRPEDVFAQTSLDSAGGAR</sequence>
<dbReference type="NCBIfam" id="TIGR01727">
    <property type="entry name" value="oligo_HPY"/>
    <property type="match status" value="1"/>
</dbReference>
<evidence type="ECO:0000313" key="11">
    <source>
        <dbReference type="Proteomes" id="UP000293342"/>
    </source>
</evidence>
<dbReference type="InterPro" id="IPR003439">
    <property type="entry name" value="ABC_transporter-like_ATP-bd"/>
</dbReference>
<evidence type="ECO:0000313" key="10">
    <source>
        <dbReference type="EMBL" id="TCC48808.1"/>
    </source>
</evidence>
<dbReference type="InterPro" id="IPR013563">
    <property type="entry name" value="Oligopep_ABC_C"/>
</dbReference>
<name>A0A4R0JUG8_9ACTN</name>
<keyword evidence="11" id="KW-1185">Reference proteome</keyword>
<dbReference type="SMART" id="SM00382">
    <property type="entry name" value="AAA"/>
    <property type="match status" value="1"/>
</dbReference>
<feature type="domain" description="ABC transporter" evidence="9">
    <location>
        <begin position="137"/>
        <end position="386"/>
    </location>
</feature>
<dbReference type="PROSITE" id="PS00211">
    <property type="entry name" value="ABC_TRANSPORTER_1"/>
    <property type="match status" value="1"/>
</dbReference>
<evidence type="ECO:0000256" key="1">
    <source>
        <dbReference type="ARBA" id="ARBA00004202"/>
    </source>
</evidence>
<evidence type="ECO:0000259" key="9">
    <source>
        <dbReference type="PROSITE" id="PS50893"/>
    </source>
</evidence>
<feature type="compositionally biased region" description="Basic residues" evidence="8">
    <location>
        <begin position="111"/>
        <end position="120"/>
    </location>
</feature>
<evidence type="ECO:0000256" key="7">
    <source>
        <dbReference type="ARBA" id="ARBA00023136"/>
    </source>
</evidence>
<evidence type="ECO:0000256" key="2">
    <source>
        <dbReference type="ARBA" id="ARBA00005417"/>
    </source>
</evidence>
<keyword evidence="3" id="KW-0813">Transport</keyword>
<dbReference type="Pfam" id="PF00005">
    <property type="entry name" value="ABC_tran"/>
    <property type="match status" value="1"/>
</dbReference>
<dbReference type="InterPro" id="IPR027417">
    <property type="entry name" value="P-loop_NTPase"/>
</dbReference>
<dbReference type="Pfam" id="PF08352">
    <property type="entry name" value="oligo_HPY"/>
    <property type="match status" value="1"/>
</dbReference>
<keyword evidence="4" id="KW-1003">Cell membrane</keyword>
<dbReference type="GO" id="GO:0005886">
    <property type="term" value="C:plasma membrane"/>
    <property type="evidence" value="ECO:0007669"/>
    <property type="project" value="UniProtKB-SubCell"/>
</dbReference>
<dbReference type="SUPFAM" id="SSF52540">
    <property type="entry name" value="P-loop containing nucleoside triphosphate hydrolases"/>
    <property type="match status" value="1"/>
</dbReference>
<keyword evidence="6 10" id="KW-0067">ATP-binding</keyword>
<accession>A0A4R0JUG8</accession>
<dbReference type="GO" id="GO:0016887">
    <property type="term" value="F:ATP hydrolysis activity"/>
    <property type="evidence" value="ECO:0007669"/>
    <property type="project" value="InterPro"/>
</dbReference>
<gene>
    <name evidence="10" type="ORF">E0H75_19745</name>
</gene>
<organism evidence="10 11">
    <name type="scientific">Kribbella capetownensis</name>
    <dbReference type="NCBI Taxonomy" id="1572659"/>
    <lineage>
        <taxon>Bacteria</taxon>
        <taxon>Bacillati</taxon>
        <taxon>Actinomycetota</taxon>
        <taxon>Actinomycetes</taxon>
        <taxon>Propionibacteriales</taxon>
        <taxon>Kribbellaceae</taxon>
        <taxon>Kribbella</taxon>
    </lineage>
</organism>
<dbReference type="Gene3D" id="3.40.50.300">
    <property type="entry name" value="P-loop containing nucleotide triphosphate hydrolases"/>
    <property type="match status" value="1"/>
</dbReference>
<feature type="region of interest" description="Disordered" evidence="8">
    <location>
        <begin position="1"/>
        <end position="89"/>
    </location>
</feature>
<feature type="compositionally biased region" description="Basic and acidic residues" evidence="8">
    <location>
        <begin position="42"/>
        <end position="66"/>
    </location>
</feature>
<evidence type="ECO:0000256" key="4">
    <source>
        <dbReference type="ARBA" id="ARBA00022475"/>
    </source>
</evidence>
<evidence type="ECO:0000256" key="5">
    <source>
        <dbReference type="ARBA" id="ARBA00022741"/>
    </source>
</evidence>
<dbReference type="Proteomes" id="UP000293342">
    <property type="component" value="Unassembled WGS sequence"/>
</dbReference>
<dbReference type="InterPro" id="IPR003593">
    <property type="entry name" value="AAA+_ATPase"/>
</dbReference>
<dbReference type="PANTHER" id="PTHR43297:SF2">
    <property type="entry name" value="DIPEPTIDE TRANSPORT ATP-BINDING PROTEIN DPPD"/>
    <property type="match status" value="1"/>
</dbReference>
<proteinExistence type="inferred from homology"/>
<comment type="similarity">
    <text evidence="2">Belongs to the ABC transporter superfamily.</text>
</comment>
<feature type="region of interest" description="Disordered" evidence="8">
    <location>
        <begin position="110"/>
        <end position="132"/>
    </location>
</feature>
<evidence type="ECO:0000256" key="8">
    <source>
        <dbReference type="SAM" id="MobiDB-lite"/>
    </source>
</evidence>
<dbReference type="InterPro" id="IPR050388">
    <property type="entry name" value="ABC_Ni/Peptide_Import"/>
</dbReference>
<dbReference type="PROSITE" id="PS50893">
    <property type="entry name" value="ABC_TRANSPORTER_2"/>
    <property type="match status" value="1"/>
</dbReference>
<evidence type="ECO:0000256" key="3">
    <source>
        <dbReference type="ARBA" id="ARBA00022448"/>
    </source>
</evidence>
<dbReference type="InterPro" id="IPR017871">
    <property type="entry name" value="ABC_transporter-like_CS"/>
</dbReference>
<protein>
    <submittedName>
        <fullName evidence="10">ABC transporter ATP-binding protein</fullName>
    </submittedName>
</protein>
<evidence type="ECO:0000256" key="6">
    <source>
        <dbReference type="ARBA" id="ARBA00022840"/>
    </source>
</evidence>